<dbReference type="Proteomes" id="UP000035682">
    <property type="component" value="Unplaced"/>
</dbReference>
<keyword evidence="3" id="KW-1185">Reference proteome</keyword>
<feature type="compositionally biased region" description="Basic and acidic residues" evidence="1">
    <location>
        <begin position="39"/>
        <end position="53"/>
    </location>
</feature>
<dbReference type="AlphaFoldDB" id="A0A090KTZ1"/>
<sequence length="90" mass="10577">MPLKSNHFPSSHKEESNELLKSKDNYFFNEDLIIYRKKEKSSEKSKKECKDDCGQSTNESELTFSTNGDEFKDYETTVPEYISGRKTHRD</sequence>
<protein>
    <submittedName>
        <fullName evidence="2 4">Uncharacterized protein</fullName>
    </submittedName>
</protein>
<evidence type="ECO:0000313" key="4">
    <source>
        <dbReference type="WBParaSite" id="SRAE_0000012200.1"/>
    </source>
</evidence>
<dbReference type="GeneID" id="36373357"/>
<accession>A0A090KTZ1</accession>
<feature type="compositionally biased region" description="Basic and acidic residues" evidence="1">
    <location>
        <begin position="11"/>
        <end position="20"/>
    </location>
</feature>
<dbReference type="CTD" id="36373357"/>
<evidence type="ECO:0000256" key="1">
    <source>
        <dbReference type="SAM" id="MobiDB-lite"/>
    </source>
</evidence>
<reference evidence="4" key="3">
    <citation type="submission" date="2020-12" db="UniProtKB">
        <authorList>
            <consortium name="WormBaseParasite"/>
        </authorList>
    </citation>
    <scope>IDENTIFICATION</scope>
</reference>
<feature type="region of interest" description="Disordered" evidence="1">
    <location>
        <begin position="1"/>
        <end position="20"/>
    </location>
</feature>
<feature type="compositionally biased region" description="Polar residues" evidence="1">
    <location>
        <begin position="54"/>
        <end position="68"/>
    </location>
</feature>
<dbReference type="EMBL" id="LN609405">
    <property type="protein sequence ID" value="CEF60990.1"/>
    <property type="molecule type" value="Genomic_DNA"/>
</dbReference>
<reference evidence="3" key="2">
    <citation type="submission" date="2014-09" db="EMBL/GenBank/DDBJ databases">
        <authorList>
            <person name="Martin A.A."/>
        </authorList>
    </citation>
    <scope>NUCLEOTIDE SEQUENCE</scope>
    <source>
        <strain evidence="3">ED321</strain>
    </source>
</reference>
<gene>
    <name evidence="2 4 5" type="ORF">SRAE_0000012200</name>
</gene>
<evidence type="ECO:0000313" key="5">
    <source>
        <dbReference type="WormBase" id="SRAE_0000012200"/>
    </source>
</evidence>
<reference evidence="2" key="1">
    <citation type="submission" date="2014-09" db="EMBL/GenBank/DDBJ databases">
        <authorList>
            <person name="Aslett A.Martin."/>
        </authorList>
    </citation>
    <scope>NUCLEOTIDE SEQUENCE</scope>
    <source>
        <strain evidence="2">ED321 Heterogonic</strain>
    </source>
</reference>
<dbReference type="WormBase" id="SRAE_0000012200">
    <property type="protein sequence ID" value="SRP06822"/>
    <property type="gene ID" value="WBGene00255859"/>
</dbReference>
<dbReference type="WBParaSite" id="SRAE_0000012200.1">
    <property type="protein sequence ID" value="SRAE_0000012200.1"/>
    <property type="gene ID" value="WBGene00255859"/>
</dbReference>
<proteinExistence type="predicted"/>
<evidence type="ECO:0000313" key="3">
    <source>
        <dbReference type="Proteomes" id="UP000035682"/>
    </source>
</evidence>
<evidence type="ECO:0000313" key="2">
    <source>
        <dbReference type="EMBL" id="CEF60990.1"/>
    </source>
</evidence>
<name>A0A090KTZ1_STRRB</name>
<feature type="region of interest" description="Disordered" evidence="1">
    <location>
        <begin position="39"/>
        <end position="68"/>
    </location>
</feature>
<dbReference type="RefSeq" id="XP_024500199.1">
    <property type="nucleotide sequence ID" value="XM_024645969.1"/>
</dbReference>
<organism evidence="2">
    <name type="scientific">Strongyloides ratti</name>
    <name type="common">Parasitic roundworm</name>
    <dbReference type="NCBI Taxonomy" id="34506"/>
    <lineage>
        <taxon>Eukaryota</taxon>
        <taxon>Metazoa</taxon>
        <taxon>Ecdysozoa</taxon>
        <taxon>Nematoda</taxon>
        <taxon>Chromadorea</taxon>
        <taxon>Rhabditida</taxon>
        <taxon>Tylenchina</taxon>
        <taxon>Panagrolaimomorpha</taxon>
        <taxon>Strongyloidoidea</taxon>
        <taxon>Strongyloididae</taxon>
        <taxon>Strongyloides</taxon>
    </lineage>
</organism>